<feature type="region of interest" description="Disordered" evidence="1">
    <location>
        <begin position="1"/>
        <end position="42"/>
    </location>
</feature>
<keyword evidence="3" id="KW-1185">Reference proteome</keyword>
<name>A0A5B9M9V7_9BACT</name>
<evidence type="ECO:0000313" key="3">
    <source>
        <dbReference type="Proteomes" id="UP000321353"/>
    </source>
</evidence>
<dbReference type="RefSeq" id="WP_233903227.1">
    <property type="nucleotide sequence ID" value="NZ_CP036264.1"/>
</dbReference>
<accession>A0A5B9M9V7</accession>
<dbReference type="AlphaFoldDB" id="A0A5B9M9V7"/>
<evidence type="ECO:0000313" key="2">
    <source>
        <dbReference type="EMBL" id="QEF96315.1"/>
    </source>
</evidence>
<dbReference type="KEGG" id="smam:Mal15_03420"/>
<dbReference type="Proteomes" id="UP000321353">
    <property type="component" value="Chromosome"/>
</dbReference>
<gene>
    <name evidence="2" type="ORF">Mal15_03420</name>
</gene>
<evidence type="ECO:0000256" key="1">
    <source>
        <dbReference type="SAM" id="MobiDB-lite"/>
    </source>
</evidence>
<dbReference type="EMBL" id="CP036264">
    <property type="protein sequence ID" value="QEF96315.1"/>
    <property type="molecule type" value="Genomic_DNA"/>
</dbReference>
<proteinExistence type="predicted"/>
<organism evidence="2 3">
    <name type="scientific">Stieleria maiorica</name>
    <dbReference type="NCBI Taxonomy" id="2795974"/>
    <lineage>
        <taxon>Bacteria</taxon>
        <taxon>Pseudomonadati</taxon>
        <taxon>Planctomycetota</taxon>
        <taxon>Planctomycetia</taxon>
        <taxon>Pirellulales</taxon>
        <taxon>Pirellulaceae</taxon>
        <taxon>Stieleria</taxon>
    </lineage>
</organism>
<sequence>MNAPQRRPSSDPLLNPPPDQPDGDPVADESSTKNSSSEGGGAALEGVSAVAPQHAAALLAELKREMNRLQREIRLAIQAQLGRMAGQSLGSIEANRELARSIQEMLDAHGLRVRCTHCGNPAILRVSPRSGAAAGVFVFDHTIDGRRTFHGGRIQMPEIRLVAKPARKPRGEKKAG</sequence>
<protein>
    <submittedName>
        <fullName evidence="2">Uncharacterized protein</fullName>
    </submittedName>
</protein>
<reference evidence="2 3" key="1">
    <citation type="submission" date="2019-02" db="EMBL/GenBank/DDBJ databases">
        <title>Planctomycetal bacteria perform biofilm scaping via a novel small molecule.</title>
        <authorList>
            <person name="Jeske O."/>
            <person name="Boedeker C."/>
            <person name="Wiegand S."/>
            <person name="Breitling P."/>
            <person name="Kallscheuer N."/>
            <person name="Jogler M."/>
            <person name="Rohde M."/>
            <person name="Petersen J."/>
            <person name="Medema M.H."/>
            <person name="Surup F."/>
            <person name="Jogler C."/>
        </authorList>
    </citation>
    <scope>NUCLEOTIDE SEQUENCE [LARGE SCALE GENOMIC DNA]</scope>
    <source>
        <strain evidence="2 3">Mal15</strain>
    </source>
</reference>